<accession>A0A7J7N9S6</accession>
<dbReference type="PROSITE" id="PS51499">
    <property type="entry name" value="APO"/>
    <property type="match status" value="1"/>
</dbReference>
<dbReference type="Proteomes" id="UP000541444">
    <property type="component" value="Unassembled WGS sequence"/>
</dbReference>
<evidence type="ECO:0000313" key="3">
    <source>
        <dbReference type="Proteomes" id="UP000541444"/>
    </source>
</evidence>
<gene>
    <name evidence="2" type="ORF">GIB67_028703</name>
</gene>
<evidence type="ECO:0000313" key="2">
    <source>
        <dbReference type="EMBL" id="KAF6163999.1"/>
    </source>
</evidence>
<protein>
    <recommendedName>
        <fullName evidence="1">APO domain-containing protein</fullName>
    </recommendedName>
</protein>
<evidence type="ECO:0000259" key="1">
    <source>
        <dbReference type="PROSITE" id="PS51499"/>
    </source>
</evidence>
<keyword evidence="3" id="KW-1185">Reference proteome</keyword>
<name>A0A7J7N9S6_9MAGN</name>
<organism evidence="2 3">
    <name type="scientific">Kingdonia uniflora</name>
    <dbReference type="NCBI Taxonomy" id="39325"/>
    <lineage>
        <taxon>Eukaryota</taxon>
        <taxon>Viridiplantae</taxon>
        <taxon>Streptophyta</taxon>
        <taxon>Embryophyta</taxon>
        <taxon>Tracheophyta</taxon>
        <taxon>Spermatophyta</taxon>
        <taxon>Magnoliopsida</taxon>
        <taxon>Ranunculales</taxon>
        <taxon>Circaeasteraceae</taxon>
        <taxon>Kingdonia</taxon>
    </lineage>
</organism>
<dbReference type="InterPro" id="IPR023342">
    <property type="entry name" value="APO_dom"/>
</dbReference>
<comment type="caution">
    <text evidence="2">The sequence shown here is derived from an EMBL/GenBank/DDBJ whole genome shotgun (WGS) entry which is preliminary data.</text>
</comment>
<dbReference type="OrthoDB" id="1898723at2759"/>
<dbReference type="Pfam" id="PF05634">
    <property type="entry name" value="APO_RNA-bind"/>
    <property type="match status" value="1"/>
</dbReference>
<dbReference type="EMBL" id="JACGCM010000944">
    <property type="protein sequence ID" value="KAF6163999.1"/>
    <property type="molecule type" value="Genomic_DNA"/>
</dbReference>
<reference evidence="2 3" key="1">
    <citation type="journal article" date="2020" name="IScience">
        <title>Genome Sequencing of the Endangered Kingdonia uniflora (Circaeasteraceae, Ranunculales) Reveals Potential Mechanisms of Evolutionary Specialization.</title>
        <authorList>
            <person name="Sun Y."/>
            <person name="Deng T."/>
            <person name="Zhang A."/>
            <person name="Moore M.J."/>
            <person name="Landis J.B."/>
            <person name="Lin N."/>
            <person name="Zhang H."/>
            <person name="Zhang X."/>
            <person name="Huang J."/>
            <person name="Zhang X."/>
            <person name="Sun H."/>
            <person name="Wang H."/>
        </authorList>
    </citation>
    <scope>NUCLEOTIDE SEQUENCE [LARGE SCALE GENOMIC DNA]</scope>
    <source>
        <strain evidence="2">TB1705</strain>
        <tissue evidence="2">Leaf</tissue>
    </source>
</reference>
<dbReference type="AlphaFoldDB" id="A0A7J7N9S6"/>
<proteinExistence type="predicted"/>
<dbReference type="GO" id="GO:0003723">
    <property type="term" value="F:RNA binding"/>
    <property type="evidence" value="ECO:0007669"/>
    <property type="project" value="InterPro"/>
</dbReference>
<feature type="domain" description="APO" evidence="1">
    <location>
        <begin position="1"/>
        <end position="33"/>
    </location>
</feature>
<sequence>MFQDVIKHDQRFDYDGIPTVLELCCQAGAEIHNEYLYFNSSGAACESLTPDELKSIATKTVKAYERLRSGLKKLLVPRLFREDRVKTLVLFDKGCQFYGHAPAVVELCLQEGAVVPTKYFVG</sequence>